<comment type="caution">
    <text evidence="4">The sequence shown here is derived from an EMBL/GenBank/DDBJ whole genome shotgun (WGS) entry which is preliminary data.</text>
</comment>
<evidence type="ECO:0000259" key="2">
    <source>
        <dbReference type="Pfam" id="PF04984"/>
    </source>
</evidence>
<reference evidence="4" key="1">
    <citation type="submission" date="2019-12" db="EMBL/GenBank/DDBJ databases">
        <title>Comparative genomics gives insights into the taxonomy of the Azoarcus-Aromatoleum group and reveals separate origins of nif in the plant-associated Azoarcus and non-plant-associated Aromatoleum sub-groups.</title>
        <authorList>
            <person name="Lafos M."/>
            <person name="Maluk M."/>
            <person name="Batista M."/>
            <person name="Junghare M."/>
            <person name="Carmona M."/>
            <person name="Faoro H."/>
            <person name="Cruz L.M."/>
            <person name="Battistoni F."/>
            <person name="De Souza E."/>
            <person name="Pedrosa F."/>
            <person name="Chen W.-M."/>
            <person name="Poole P.S."/>
            <person name="Dixon R.A."/>
            <person name="James E.K."/>
        </authorList>
    </citation>
    <scope>NUCLEOTIDE SEQUENCE</scope>
    <source>
        <strain evidence="4">U120</strain>
    </source>
</reference>
<dbReference type="RefSeq" id="WP_169199542.1">
    <property type="nucleotide sequence ID" value="NZ_WTVH02000001.1"/>
</dbReference>
<keyword evidence="5" id="KW-1185">Reference proteome</keyword>
<dbReference type="PANTHER" id="PTHR35861">
    <property type="match status" value="1"/>
</dbReference>
<protein>
    <recommendedName>
        <fullName evidence="6">Phage tail sheath protein</fullName>
    </recommendedName>
</protein>
<comment type="similarity">
    <text evidence="1">Belongs to the myoviridae tail sheath protein family.</text>
</comment>
<evidence type="ECO:0000256" key="1">
    <source>
        <dbReference type="ARBA" id="ARBA00008005"/>
    </source>
</evidence>
<accession>A0ABX1N4Y6</accession>
<gene>
    <name evidence="4" type="ORF">GO608_13355</name>
</gene>
<proteinExistence type="inferred from homology"/>
<dbReference type="InterPro" id="IPR052042">
    <property type="entry name" value="Tail_sheath_structural"/>
</dbReference>
<organism evidence="4 5">
    <name type="scientific">Aromatoleum buckelii</name>
    <dbReference type="NCBI Taxonomy" id="200254"/>
    <lineage>
        <taxon>Bacteria</taxon>
        <taxon>Pseudomonadati</taxon>
        <taxon>Pseudomonadota</taxon>
        <taxon>Betaproteobacteria</taxon>
        <taxon>Rhodocyclales</taxon>
        <taxon>Rhodocyclaceae</taxon>
        <taxon>Aromatoleum</taxon>
    </lineage>
</organism>
<dbReference type="EMBL" id="WTVH01000027">
    <property type="protein sequence ID" value="NMF94312.1"/>
    <property type="molecule type" value="Genomic_DNA"/>
</dbReference>
<dbReference type="Gene3D" id="3.40.50.11780">
    <property type="match status" value="2"/>
</dbReference>
<feature type="domain" description="Tail sheath protein C-terminal" evidence="3">
    <location>
        <begin position="926"/>
        <end position="1031"/>
    </location>
</feature>
<dbReference type="Proteomes" id="UP000601990">
    <property type="component" value="Unassembled WGS sequence"/>
</dbReference>
<dbReference type="Pfam" id="PF04984">
    <property type="entry name" value="Phage_sheath_1"/>
    <property type="match status" value="1"/>
</dbReference>
<dbReference type="InterPro" id="IPR020287">
    <property type="entry name" value="Tail_sheath_C"/>
</dbReference>
<dbReference type="InterPro" id="IPR035089">
    <property type="entry name" value="Phage_sheath_subtilisin"/>
</dbReference>
<dbReference type="Pfam" id="PF17482">
    <property type="entry name" value="Phage_sheath_1C"/>
    <property type="match status" value="1"/>
</dbReference>
<evidence type="ECO:0000313" key="5">
    <source>
        <dbReference type="Proteomes" id="UP000601990"/>
    </source>
</evidence>
<feature type="domain" description="Tail sheath protein subtilisin-like" evidence="2">
    <location>
        <begin position="768"/>
        <end position="922"/>
    </location>
</feature>
<dbReference type="PANTHER" id="PTHR35861:SF1">
    <property type="entry name" value="PHAGE TAIL SHEATH PROTEIN"/>
    <property type="match status" value="1"/>
</dbReference>
<evidence type="ECO:0008006" key="6">
    <source>
        <dbReference type="Google" id="ProtNLM"/>
    </source>
</evidence>
<name>A0ABX1N4Y6_9RHOO</name>
<evidence type="ECO:0000259" key="3">
    <source>
        <dbReference type="Pfam" id="PF17482"/>
    </source>
</evidence>
<evidence type="ECO:0000313" key="4">
    <source>
        <dbReference type="EMBL" id="NMF94312.1"/>
    </source>
</evidence>
<sequence length="1040" mass="110519">MPEYLSPAVYVEEVDTGSKPIEGVSTSTAGMIGVAERGPAHVPILVTSYGEYQRWFGQGLNAAVYGEHRFLPHGVEGFFINGGKRVYVTRVLEIDQALPANRQLVAPDLAAPLSARLIVPSAPTETTITIDADPGFLVGNTLQLGEGISAEFDDVAAPAVAANTVTLHLPLSFDHASPQAVDQLPITDAAPPASHSSSLASPTAIGATSVLLGAGAFAPAITAGDVFRIDTGDLEELVVAAGPVAGNRLNLRAPLLLAHAAAAQLRRQAIGAVAAARQVAPGAGVAPGSAVVLVNSNAGLTTPGDGVRFAHPDPARVEYRRIGALTRLTLSQPAYADYPVGTRVSEVTLGAASAATTLGANAAPGATTIAVLDRTTMNVGDMLEIGTLGDTEFVEIVALPARLPAPDAGNVVLRAPLRVQHLSGASVARRAPPTAATLNTVVALAAAVGSPDVVVALGGYAASDALRIEPLAGGPFYHVVAGAPAAVTPQTLTLVNPLTQPHGAGALVARRNPMILVRALDAGAWGNRLRVAMEAMNPPQDAPLLTTRVRQVLPGNRLRLNSAAGVETGSELLVTDSTNTTTPLKVLSIDRQNDFLITLEASTPLPGIVVAGDAVRSREYRLVVELLRQPDAAYPARDTTAIDREVFAGLSLDPRHSRYFQRVVGTTWNMTTTATTFDDAGRPLRRADRRSEGESDYIRVLDVAPSTGVRPGPVATYDVRPGVPPRLVLLPLGNGTDMVPGITDATYIGTDSVDPEQRTGLFTLRNVEEISIVAAPGRTNVQMQSALINHCELMRYRFVALDGAPPPADSMSDIQAQRQQFDTKYAALYHPWLLIPDPYPTNLAAVADYPIPPSGHVLGIFARTDIERGVHKAPANEVVRGVVGLQRLLNKEQHDILNPYPVNINVIRDFRPNNRGIRVYGGRVITSDSDWKYVNVRRLLIFIEASIDRGLQWVVFEPNAEPLWARVRRAISNFLTLVWRNGGLEGTKVEEAYFVKCDRTTMTQTDIDQGRLIVLVGVAPVKPAEFVIVRIGLWTAHAED</sequence>